<proteinExistence type="predicted"/>
<comment type="caution">
    <text evidence="1">The sequence shown here is derived from an EMBL/GenBank/DDBJ whole genome shotgun (WGS) entry which is preliminary data.</text>
</comment>
<gene>
    <name evidence="1" type="ORF">NUW54_g11001</name>
</gene>
<organism evidence="1 2">
    <name type="scientific">Trametes sanguinea</name>
    <dbReference type="NCBI Taxonomy" id="158606"/>
    <lineage>
        <taxon>Eukaryota</taxon>
        <taxon>Fungi</taxon>
        <taxon>Dikarya</taxon>
        <taxon>Basidiomycota</taxon>
        <taxon>Agaricomycotina</taxon>
        <taxon>Agaricomycetes</taxon>
        <taxon>Polyporales</taxon>
        <taxon>Polyporaceae</taxon>
        <taxon>Trametes</taxon>
    </lineage>
</organism>
<dbReference type="Proteomes" id="UP001144978">
    <property type="component" value="Unassembled WGS sequence"/>
</dbReference>
<sequence length="535" mass="59632">MSLVSSVRLPGRYVVPYVHWKLWLAVWILITLLSQPVGIQRPTPSLYIPVRLPVAATHYPSSPTTDPRVIIMDRLPEELIAYIFDHLEASHALSSAMLVNRRWYMYGARNLHARLVLPLGIMAVDPPNVVLSFVRRLVSPTLATAQFIRHLTVFGMANREVQGLLRDVLRQATTLRSLDIHALHVLDEETLLRSDLISVPDVLPNLSALNIASAPSLHALLNARRIRALRVHEPMDHGAFTRIVDPGGAFATCIRYLELAIFIDRSAAAVEEMEYLASAIAHAPLRALALQFVLHRPGLMSWFDFEEIIGQMGPALQTLSSLRVLSLVIRPDPMMPLLDPNEPGLGESRRELRSRTLAERLIADNGLSQLTRIELRWHGWENRSVEIKASRPASPSEVAFDELSGGANRVGNFALTSTGRASHRILLGEKLEGWEDNPSPLGHLLGPRIHRPLTIWHERGGIKPTLQLPFHDHRQGTPSPAAFLGTGRRRSASEPTFSVPFSRFFSESLDSERSAAYLTQISPGGFSWDRGTYAC</sequence>
<evidence type="ECO:0000313" key="2">
    <source>
        <dbReference type="Proteomes" id="UP001144978"/>
    </source>
</evidence>
<protein>
    <submittedName>
        <fullName evidence="1">Uncharacterized protein</fullName>
    </submittedName>
</protein>
<reference evidence="1" key="1">
    <citation type="submission" date="2022-08" db="EMBL/GenBank/DDBJ databases">
        <title>Genome Sequence of Pycnoporus sanguineus.</title>
        <authorList>
            <person name="Buettner E."/>
        </authorList>
    </citation>
    <scope>NUCLEOTIDE SEQUENCE</scope>
    <source>
        <strain evidence="1">CG-C14</strain>
    </source>
</reference>
<name>A0ACC1NMD5_9APHY</name>
<keyword evidence="2" id="KW-1185">Reference proteome</keyword>
<evidence type="ECO:0000313" key="1">
    <source>
        <dbReference type="EMBL" id="KAJ2980467.1"/>
    </source>
</evidence>
<dbReference type="EMBL" id="JANSHE010004143">
    <property type="protein sequence ID" value="KAJ2980467.1"/>
    <property type="molecule type" value="Genomic_DNA"/>
</dbReference>
<accession>A0ACC1NMD5</accession>